<evidence type="ECO:0000256" key="4">
    <source>
        <dbReference type="ARBA" id="ARBA00040840"/>
    </source>
</evidence>
<keyword evidence="6" id="KW-1185">Reference proteome</keyword>
<dbReference type="KEGG" id="goe:100904534"/>
<evidence type="ECO:0000313" key="6">
    <source>
        <dbReference type="Proteomes" id="UP000694867"/>
    </source>
</evidence>
<evidence type="ECO:0000256" key="5">
    <source>
        <dbReference type="SAM" id="Phobius"/>
    </source>
</evidence>
<dbReference type="PANTHER" id="PTHR23121:SF10">
    <property type="entry name" value="MAJOR FACILITATOR SUPERFAMILY DOMAIN-CONTAINING PROTEIN 4A"/>
    <property type="match status" value="1"/>
</dbReference>
<dbReference type="InterPro" id="IPR036259">
    <property type="entry name" value="MFS_trans_sf"/>
</dbReference>
<feature type="transmembrane region" description="Helical" evidence="5">
    <location>
        <begin position="148"/>
        <end position="166"/>
    </location>
</feature>
<organism evidence="6 7">
    <name type="scientific">Galendromus occidentalis</name>
    <name type="common">western predatory mite</name>
    <dbReference type="NCBI Taxonomy" id="34638"/>
    <lineage>
        <taxon>Eukaryota</taxon>
        <taxon>Metazoa</taxon>
        <taxon>Ecdysozoa</taxon>
        <taxon>Arthropoda</taxon>
        <taxon>Chelicerata</taxon>
        <taxon>Arachnida</taxon>
        <taxon>Acari</taxon>
        <taxon>Parasitiformes</taxon>
        <taxon>Mesostigmata</taxon>
        <taxon>Gamasina</taxon>
        <taxon>Phytoseioidea</taxon>
        <taxon>Phytoseiidae</taxon>
        <taxon>Typhlodrominae</taxon>
        <taxon>Galendromus</taxon>
    </lineage>
</organism>
<feature type="transmembrane region" description="Helical" evidence="5">
    <location>
        <begin position="85"/>
        <end position="104"/>
    </location>
</feature>
<keyword evidence="2 5" id="KW-1133">Transmembrane helix</keyword>
<gene>
    <name evidence="7" type="primary">LOC100904534</name>
</gene>
<evidence type="ECO:0000313" key="7">
    <source>
        <dbReference type="RefSeq" id="XP_003748266.1"/>
    </source>
</evidence>
<dbReference type="Proteomes" id="UP000694867">
    <property type="component" value="Unplaced"/>
</dbReference>
<dbReference type="GO" id="GO:0022857">
    <property type="term" value="F:transmembrane transporter activity"/>
    <property type="evidence" value="ECO:0007669"/>
    <property type="project" value="InterPro"/>
</dbReference>
<keyword evidence="7" id="KW-0813">Transport</keyword>
<evidence type="ECO:0000256" key="2">
    <source>
        <dbReference type="ARBA" id="ARBA00022989"/>
    </source>
</evidence>
<proteinExistence type="predicted"/>
<feature type="transmembrane region" description="Helical" evidence="5">
    <location>
        <begin position="359"/>
        <end position="382"/>
    </location>
</feature>
<feature type="transmembrane region" description="Helical" evidence="5">
    <location>
        <begin position="216"/>
        <end position="239"/>
    </location>
</feature>
<feature type="transmembrane region" description="Helical" evidence="5">
    <location>
        <begin position="263"/>
        <end position="284"/>
    </location>
</feature>
<evidence type="ECO:0000256" key="1">
    <source>
        <dbReference type="ARBA" id="ARBA00022692"/>
    </source>
</evidence>
<feature type="transmembrane region" description="Helical" evidence="5">
    <location>
        <begin position="394"/>
        <end position="415"/>
    </location>
</feature>
<dbReference type="AlphaFoldDB" id="A0AAJ6W0Y8"/>
<feature type="transmembrane region" description="Helical" evidence="5">
    <location>
        <begin position="304"/>
        <end position="323"/>
    </location>
</feature>
<accession>A0AAJ6W0Y8</accession>
<protein>
    <recommendedName>
        <fullName evidence="4">Major facilitator superfamily domain-containing protein 4A</fullName>
    </recommendedName>
</protein>
<keyword evidence="1 5" id="KW-0812">Transmembrane</keyword>
<dbReference type="Gene3D" id="1.20.1250.20">
    <property type="entry name" value="MFS general substrate transporter like domains"/>
    <property type="match status" value="2"/>
</dbReference>
<dbReference type="InterPro" id="IPR011701">
    <property type="entry name" value="MFS"/>
</dbReference>
<name>A0AAJ6W0Y8_9ACAR</name>
<dbReference type="RefSeq" id="XP_003748266.1">
    <property type="nucleotide sequence ID" value="XM_003748218.3"/>
</dbReference>
<keyword evidence="7" id="KW-0762">Sugar transport</keyword>
<evidence type="ECO:0000256" key="3">
    <source>
        <dbReference type="ARBA" id="ARBA00023136"/>
    </source>
</evidence>
<feature type="transmembrane region" description="Helical" evidence="5">
    <location>
        <begin position="421"/>
        <end position="447"/>
    </location>
</feature>
<feature type="transmembrane region" description="Helical" evidence="5">
    <location>
        <begin position="21"/>
        <end position="43"/>
    </location>
</feature>
<dbReference type="PANTHER" id="PTHR23121">
    <property type="entry name" value="SODIUM-DEPENDENT GLUCOSE TRANSPORTER 1"/>
    <property type="match status" value="1"/>
</dbReference>
<dbReference type="SUPFAM" id="SSF103473">
    <property type="entry name" value="MFS general substrate transporter"/>
    <property type="match status" value="1"/>
</dbReference>
<dbReference type="Pfam" id="PF07690">
    <property type="entry name" value="MFS_1"/>
    <property type="match status" value="1"/>
</dbReference>
<dbReference type="GeneID" id="100904534"/>
<reference evidence="7" key="1">
    <citation type="submission" date="2025-08" db="UniProtKB">
        <authorList>
            <consortium name="RefSeq"/>
        </authorList>
    </citation>
    <scope>IDENTIFICATION</scope>
</reference>
<keyword evidence="3 5" id="KW-0472">Membrane</keyword>
<feature type="transmembrane region" description="Helical" evidence="5">
    <location>
        <begin position="110"/>
        <end position="136"/>
    </location>
</feature>
<feature type="transmembrane region" description="Helical" evidence="5">
    <location>
        <begin position="55"/>
        <end position="78"/>
    </location>
</feature>
<sequence>MTKVSLLRGRHGQQFLRYFQTFHLLMSGITMGLVLVLVGPTLLDLADILQVSVRQITFVSFGCDLGAFIGSALALVIYKYVSAQKVLISSVLLIGISNILIPNAGSPTTMAALTFCVGMSVGVVEIGAYIWIIGLWPDNVAPITQMLHLAYGIGAFMSPLIAEPYLRHHEEDPDSLVFNSTEANKTEFLNDFLDGEFDNSSYVDYPPSLATESRVYIPYALIGAFALFNAGSILVSYCLDSRDIKPEEPAEEERAARKPTSKAFQWSLVSLVGFYIMVLVVLEVTVGKFLATYVVQHFGLDRSIGAYLVSLFYIGFTSGRVVAVPLSLKFTPMQMMNAAQALLMASAVCLTVLDTNVNVLWICFFTLGLSMAPMFGCCTAWLSAHVTLSHDFMSVIMTIATFGAIGPPLFVGSFIESHPYVLTYFILLAAVCVLVTAWSMGFVALIYHKRTYRRCPVDTNEELHKLSEA</sequence>